<accession>A0A2S9YH40</accession>
<keyword evidence="3" id="KW-1185">Reference proteome</keyword>
<sequence>MAAGLRSAGPSDSTMDQPKRSEDPNLSRRGALIRMMEVGVAVAGTALLTSGATEKQAQARRPPPPIEPQSPLVSLQIESPSGSDFPSFRHGGEVWIAGAEGERYNLRLQNHSPERVEVVVSVDGRDVISGRLGDYAKQRGYVLDPFGVLVIEGYRQSLDNVAAFRFADLADSYSARLGTPIHVGVIGVAAFSEKLRKRRRKQALAPLEGDPFPGEDAAAAPPPTVVSGADEARRKAEKRGVGGADLSWAAPTTSGQLGTEYGERTYAPVEEVSFKRKHKNKPDQLLVAHYDSMAGLRAQGIVFDEPPPRRPLRTWDRAPRRPSDREFAPPPPPKDWWR</sequence>
<organism evidence="2 3">
    <name type="scientific">Enhygromyxa salina</name>
    <dbReference type="NCBI Taxonomy" id="215803"/>
    <lineage>
        <taxon>Bacteria</taxon>
        <taxon>Pseudomonadati</taxon>
        <taxon>Myxococcota</taxon>
        <taxon>Polyangia</taxon>
        <taxon>Nannocystales</taxon>
        <taxon>Nannocystaceae</taxon>
        <taxon>Enhygromyxa</taxon>
    </lineage>
</organism>
<feature type="compositionally biased region" description="Pro residues" evidence="1">
    <location>
        <begin position="328"/>
        <end position="338"/>
    </location>
</feature>
<evidence type="ECO:0000313" key="2">
    <source>
        <dbReference type="EMBL" id="PRQ04420.1"/>
    </source>
</evidence>
<proteinExistence type="predicted"/>
<protein>
    <recommendedName>
        <fullName evidence="4">Outer membrane lipoprotein</fullName>
    </recommendedName>
</protein>
<evidence type="ECO:0000256" key="1">
    <source>
        <dbReference type="SAM" id="MobiDB-lite"/>
    </source>
</evidence>
<evidence type="ECO:0008006" key="4">
    <source>
        <dbReference type="Google" id="ProtNLM"/>
    </source>
</evidence>
<reference evidence="2 3" key="1">
    <citation type="submission" date="2018-03" db="EMBL/GenBank/DDBJ databases">
        <title>Draft Genome Sequences of the Obligatory Marine Myxobacteria Enhygromyxa salina SWB005.</title>
        <authorList>
            <person name="Poehlein A."/>
            <person name="Moghaddam J.A."/>
            <person name="Harms H."/>
            <person name="Alanjari M."/>
            <person name="Koenig G.M."/>
            <person name="Daniel R."/>
            <person name="Schaeberle T.F."/>
        </authorList>
    </citation>
    <scope>NUCLEOTIDE SEQUENCE [LARGE SCALE GENOMIC DNA]</scope>
    <source>
        <strain evidence="2 3">SWB005</strain>
    </source>
</reference>
<dbReference type="AlphaFoldDB" id="A0A2S9YH40"/>
<feature type="compositionally biased region" description="Basic and acidic residues" evidence="1">
    <location>
        <begin position="313"/>
        <end position="327"/>
    </location>
</feature>
<comment type="caution">
    <text evidence="2">The sequence shown here is derived from an EMBL/GenBank/DDBJ whole genome shotgun (WGS) entry which is preliminary data.</text>
</comment>
<evidence type="ECO:0000313" key="3">
    <source>
        <dbReference type="Proteomes" id="UP000237968"/>
    </source>
</evidence>
<gene>
    <name evidence="2" type="ORF">ENSA5_07800</name>
</gene>
<dbReference type="EMBL" id="PVNK01000040">
    <property type="protein sequence ID" value="PRQ04420.1"/>
    <property type="molecule type" value="Genomic_DNA"/>
</dbReference>
<name>A0A2S9YH40_9BACT</name>
<feature type="compositionally biased region" description="Basic and acidic residues" evidence="1">
    <location>
        <begin position="17"/>
        <end position="26"/>
    </location>
</feature>
<feature type="region of interest" description="Disordered" evidence="1">
    <location>
        <begin position="202"/>
        <end position="228"/>
    </location>
</feature>
<dbReference type="Proteomes" id="UP000237968">
    <property type="component" value="Unassembled WGS sequence"/>
</dbReference>
<feature type="region of interest" description="Disordered" evidence="1">
    <location>
        <begin position="1"/>
        <end position="30"/>
    </location>
</feature>
<feature type="region of interest" description="Disordered" evidence="1">
    <location>
        <begin position="299"/>
        <end position="338"/>
    </location>
</feature>